<comment type="caution">
    <text evidence="17">The sequence shown here is derived from an EMBL/GenBank/DDBJ whole genome shotgun (WGS) entry which is preliminary data.</text>
</comment>
<evidence type="ECO:0000259" key="14">
    <source>
        <dbReference type="PROSITE" id="PS50089"/>
    </source>
</evidence>
<proteinExistence type="predicted"/>
<feature type="zinc finger region" description="TRAF-type" evidence="11">
    <location>
        <begin position="168"/>
        <end position="210"/>
    </location>
</feature>
<evidence type="ECO:0000256" key="7">
    <source>
        <dbReference type="ARBA" id="ARBA00022771"/>
    </source>
</evidence>
<keyword evidence="8 11" id="KW-0862">Zinc</keyword>
<dbReference type="GO" id="GO:0009898">
    <property type="term" value="C:cytoplasmic side of plasma membrane"/>
    <property type="evidence" value="ECO:0007669"/>
    <property type="project" value="TreeGrafter"/>
</dbReference>
<dbReference type="FunFam" id="2.60.210.10:FF:000001">
    <property type="entry name" value="TNF receptor-associated factor"/>
    <property type="match status" value="1"/>
</dbReference>
<dbReference type="Pfam" id="PF02176">
    <property type="entry name" value="zf-TRAF"/>
    <property type="match status" value="1"/>
</dbReference>
<dbReference type="SUPFAM" id="SSF57850">
    <property type="entry name" value="RING/U-box"/>
    <property type="match status" value="1"/>
</dbReference>
<dbReference type="InterPro" id="IPR008974">
    <property type="entry name" value="TRAF-like"/>
</dbReference>
<evidence type="ECO:0000256" key="13">
    <source>
        <dbReference type="SAM" id="MobiDB-lite"/>
    </source>
</evidence>
<feature type="zinc finger region" description="TRAF-type" evidence="11">
    <location>
        <begin position="221"/>
        <end position="274"/>
    </location>
</feature>
<evidence type="ECO:0000313" key="17">
    <source>
        <dbReference type="EMBL" id="KAK3732539.1"/>
    </source>
</evidence>
<dbReference type="PANTHER" id="PTHR10131:SF138">
    <property type="entry name" value="RE66324P"/>
    <property type="match status" value="1"/>
</dbReference>
<dbReference type="AlphaFoldDB" id="A0AAE0Y4A5"/>
<comment type="subcellular location">
    <subcellularLocation>
        <location evidence="1">Cytoplasm</location>
    </subcellularLocation>
</comment>
<dbReference type="InterPro" id="IPR049342">
    <property type="entry name" value="TRAF1-6_MATH_dom"/>
</dbReference>
<dbReference type="InterPro" id="IPR012227">
    <property type="entry name" value="TNF_rcpt-assoc_TRAF_met"/>
</dbReference>
<dbReference type="InterPro" id="IPR017907">
    <property type="entry name" value="Znf_RING_CS"/>
</dbReference>
<reference evidence="17" key="1">
    <citation type="journal article" date="2023" name="G3 (Bethesda)">
        <title>A reference genome for the long-term kleptoplast-retaining sea slug Elysia crispata morphotype clarki.</title>
        <authorList>
            <person name="Eastman K.E."/>
            <person name="Pendleton A.L."/>
            <person name="Shaikh M.A."/>
            <person name="Suttiyut T."/>
            <person name="Ogas R."/>
            <person name="Tomko P."/>
            <person name="Gavelis G."/>
            <person name="Widhalm J.R."/>
            <person name="Wisecaver J.H."/>
        </authorList>
    </citation>
    <scope>NUCLEOTIDE SEQUENCE</scope>
    <source>
        <strain evidence="17">ECLA1</strain>
    </source>
</reference>
<dbReference type="PANTHER" id="PTHR10131">
    <property type="entry name" value="TNF RECEPTOR ASSOCIATED FACTOR"/>
    <property type="match status" value="1"/>
</dbReference>
<dbReference type="InterPro" id="IPR002083">
    <property type="entry name" value="MATH/TRAF_dom"/>
</dbReference>
<dbReference type="Proteomes" id="UP001283361">
    <property type="component" value="Unassembled WGS sequence"/>
</dbReference>
<dbReference type="Gene3D" id="2.60.210.10">
    <property type="entry name" value="Apoptosis, Tumor Necrosis Factor Receptor Associated Protein 2, Chain A"/>
    <property type="match status" value="1"/>
</dbReference>
<evidence type="ECO:0000256" key="8">
    <source>
        <dbReference type="ARBA" id="ARBA00022833"/>
    </source>
</evidence>
<keyword evidence="18" id="KW-1185">Reference proteome</keyword>
<dbReference type="InterPro" id="IPR001841">
    <property type="entry name" value="Znf_RING"/>
</dbReference>
<evidence type="ECO:0000256" key="12">
    <source>
        <dbReference type="SAM" id="Coils"/>
    </source>
</evidence>
<name>A0AAE0Y4A5_9GAST</name>
<dbReference type="PROSITE" id="PS50144">
    <property type="entry name" value="MATH"/>
    <property type="match status" value="1"/>
</dbReference>
<dbReference type="SMART" id="SM00184">
    <property type="entry name" value="RING"/>
    <property type="match status" value="1"/>
</dbReference>
<dbReference type="EMBL" id="JAWDGP010006957">
    <property type="protein sequence ID" value="KAK3732539.1"/>
    <property type="molecule type" value="Genomic_DNA"/>
</dbReference>
<dbReference type="GO" id="GO:0007165">
    <property type="term" value="P:signal transduction"/>
    <property type="evidence" value="ECO:0007669"/>
    <property type="project" value="InterPro"/>
</dbReference>
<dbReference type="PROSITE" id="PS00518">
    <property type="entry name" value="ZF_RING_1"/>
    <property type="match status" value="1"/>
</dbReference>
<feature type="domain" description="RING-type" evidence="14">
    <location>
        <begin position="78"/>
        <end position="117"/>
    </location>
</feature>
<keyword evidence="2" id="KW-0963">Cytoplasm</keyword>
<dbReference type="GO" id="GO:0042981">
    <property type="term" value="P:regulation of apoptotic process"/>
    <property type="evidence" value="ECO:0007669"/>
    <property type="project" value="InterPro"/>
</dbReference>
<evidence type="ECO:0000256" key="6">
    <source>
        <dbReference type="ARBA" id="ARBA00022737"/>
    </source>
</evidence>
<dbReference type="PROSITE" id="PS50089">
    <property type="entry name" value="ZF_RING_2"/>
    <property type="match status" value="1"/>
</dbReference>
<dbReference type="InterPro" id="IPR013083">
    <property type="entry name" value="Znf_RING/FYVE/PHD"/>
</dbReference>
<evidence type="ECO:0000256" key="3">
    <source>
        <dbReference type="ARBA" id="ARBA00022499"/>
    </source>
</evidence>
<dbReference type="Pfam" id="PF21341">
    <property type="entry name" value="TRAF2_zf"/>
    <property type="match status" value="1"/>
</dbReference>
<evidence type="ECO:0000256" key="4">
    <source>
        <dbReference type="ARBA" id="ARBA00022703"/>
    </source>
</evidence>
<evidence type="ECO:0000256" key="5">
    <source>
        <dbReference type="ARBA" id="ARBA00022723"/>
    </source>
</evidence>
<keyword evidence="10 12" id="KW-0175">Coiled coil</keyword>
<accession>A0AAE0Y4A5</accession>
<gene>
    <name evidence="17" type="ORF">RRG08_030737</name>
</gene>
<feature type="compositionally biased region" description="Polar residues" evidence="13">
    <location>
        <begin position="349"/>
        <end position="362"/>
    </location>
</feature>
<feature type="domain" description="TRAF-type" evidence="16">
    <location>
        <begin position="168"/>
        <end position="210"/>
    </location>
</feature>
<dbReference type="InterPro" id="IPR018957">
    <property type="entry name" value="Znf_C3HC4_RING-type"/>
</dbReference>
<dbReference type="InterPro" id="IPR001293">
    <property type="entry name" value="Znf_TRAF"/>
</dbReference>
<protein>
    <recommendedName>
        <fullName evidence="19">TNF receptor-associated factor</fullName>
    </recommendedName>
</protein>
<dbReference type="PROSITE" id="PS50145">
    <property type="entry name" value="ZF_TRAF"/>
    <property type="match status" value="2"/>
</dbReference>
<feature type="coiled-coil region" evidence="12">
    <location>
        <begin position="393"/>
        <end position="434"/>
    </location>
</feature>
<dbReference type="InterPro" id="IPR049441">
    <property type="entry name" value="TRAF2_Znf"/>
</dbReference>
<dbReference type="FunFam" id="3.30.40.10:FF:000189">
    <property type="entry name" value="TNF receptor-associated factor"/>
    <property type="match status" value="1"/>
</dbReference>
<dbReference type="SUPFAM" id="SSF49599">
    <property type="entry name" value="TRAF domain-like"/>
    <property type="match status" value="3"/>
</dbReference>
<evidence type="ECO:0000256" key="2">
    <source>
        <dbReference type="ARBA" id="ARBA00022490"/>
    </source>
</evidence>
<keyword evidence="7 11" id="KW-0863">Zinc-finger</keyword>
<dbReference type="GO" id="GO:0005164">
    <property type="term" value="F:tumor necrosis factor receptor binding"/>
    <property type="evidence" value="ECO:0007669"/>
    <property type="project" value="TreeGrafter"/>
</dbReference>
<dbReference type="GO" id="GO:0005737">
    <property type="term" value="C:cytoplasm"/>
    <property type="evidence" value="ECO:0007669"/>
    <property type="project" value="UniProtKB-SubCell"/>
</dbReference>
<evidence type="ECO:0000259" key="15">
    <source>
        <dbReference type="PROSITE" id="PS50144"/>
    </source>
</evidence>
<keyword evidence="3" id="KW-1017">Isopeptide bond</keyword>
<dbReference type="PIRSF" id="PIRSF015614">
    <property type="entry name" value="TRAF"/>
    <property type="match status" value="1"/>
</dbReference>
<sequence length="613" mass="69120">MFINAVEKIVLSSPSFGIVQQFVDNQEFQIGLSSNRSHLNIEMAVQVNPPVFNENGDRQTGGFFPGIFVSGYDNKFICRYCHRILRDPVQSQCGHRFCRSCLDELLRNDAIVVCPACIDENVEEQDVGQLSLREVFPDNAVKREMYSTPAVCIFPGCSWKGRFKEYEVHERTCPFKQVACALCAQPVTDGHIEEHRRSECPERQVICDYCGTTVVFSRMNAHLETCEKLPLTCERCGKNNIPRDAMKLHLEQHCPKRIVTCPMGCEEKFQQDKFSEHLRLLMETHLAWTVQKLVDLEIVVGSTSAGSLPASNLAQVMGEIRKVEKKIQSVERQLQHAVQGRSERDSSDGAISNNKDTATPQLSPEAAAKTSLKLVEPILGVIHHELDKATLSLHALEGHYRQQQAQLDEMENQLRQQQQQLQLKDAALADLEMRLAAQEMARYDGTILWKISGFDAKKREAISGQTTSLYSPAFYSGPCGYKMCARIYPNGDGIGKGSHISLFFVIMRGHYDALLPWPFTQKVTLMMIDQNQTHKEHILDAFRPDSSSSSFKRPTTEMNIASGCPLFLPLEKLNSRQRGYLKDDTIFVKIIVDTDGLSAYTDMNPNQLGMGYP</sequence>
<evidence type="ECO:0008006" key="19">
    <source>
        <dbReference type="Google" id="ProtNLM"/>
    </source>
</evidence>
<dbReference type="Gene3D" id="3.30.40.10">
    <property type="entry name" value="Zinc/RING finger domain, C3HC4 (zinc finger)"/>
    <property type="match status" value="3"/>
</dbReference>
<evidence type="ECO:0000256" key="9">
    <source>
        <dbReference type="ARBA" id="ARBA00022843"/>
    </source>
</evidence>
<evidence type="ECO:0000313" key="18">
    <source>
        <dbReference type="Proteomes" id="UP001283361"/>
    </source>
</evidence>
<evidence type="ECO:0000256" key="10">
    <source>
        <dbReference type="ARBA" id="ARBA00023054"/>
    </source>
</evidence>
<evidence type="ECO:0000256" key="11">
    <source>
        <dbReference type="PROSITE-ProRule" id="PRU00207"/>
    </source>
</evidence>
<dbReference type="GO" id="GO:0043122">
    <property type="term" value="P:regulation of canonical NF-kappaB signal transduction"/>
    <property type="evidence" value="ECO:0007669"/>
    <property type="project" value="TreeGrafter"/>
</dbReference>
<evidence type="ECO:0000256" key="1">
    <source>
        <dbReference type="ARBA" id="ARBA00004496"/>
    </source>
</evidence>
<dbReference type="Pfam" id="PF21355">
    <property type="entry name" value="TRAF-mep_MATH"/>
    <property type="match status" value="1"/>
</dbReference>
<keyword evidence="6" id="KW-0677">Repeat</keyword>
<feature type="domain" description="MATH" evidence="15">
    <location>
        <begin position="444"/>
        <end position="592"/>
    </location>
</feature>
<dbReference type="SMART" id="SM00061">
    <property type="entry name" value="MATH"/>
    <property type="match status" value="1"/>
</dbReference>
<keyword evidence="5 11" id="KW-0479">Metal-binding</keyword>
<evidence type="ECO:0000259" key="16">
    <source>
        <dbReference type="PROSITE" id="PS50145"/>
    </source>
</evidence>
<keyword evidence="9" id="KW-0832">Ubl conjugation</keyword>
<organism evidence="17 18">
    <name type="scientific">Elysia crispata</name>
    <name type="common">lettuce slug</name>
    <dbReference type="NCBI Taxonomy" id="231223"/>
    <lineage>
        <taxon>Eukaryota</taxon>
        <taxon>Metazoa</taxon>
        <taxon>Spiralia</taxon>
        <taxon>Lophotrochozoa</taxon>
        <taxon>Mollusca</taxon>
        <taxon>Gastropoda</taxon>
        <taxon>Heterobranchia</taxon>
        <taxon>Euthyneura</taxon>
        <taxon>Panpulmonata</taxon>
        <taxon>Sacoglossa</taxon>
        <taxon>Placobranchoidea</taxon>
        <taxon>Plakobranchidae</taxon>
        <taxon>Elysia</taxon>
    </lineage>
</organism>
<feature type="region of interest" description="Disordered" evidence="13">
    <location>
        <begin position="333"/>
        <end position="364"/>
    </location>
</feature>
<dbReference type="FunFam" id="3.30.40.10:FF:000121">
    <property type="entry name" value="TNF receptor-associated factor"/>
    <property type="match status" value="1"/>
</dbReference>
<dbReference type="GO" id="GO:0008270">
    <property type="term" value="F:zinc ion binding"/>
    <property type="evidence" value="ECO:0007669"/>
    <property type="project" value="UniProtKB-KW"/>
</dbReference>
<dbReference type="Pfam" id="PF00097">
    <property type="entry name" value="zf-C3HC4"/>
    <property type="match status" value="1"/>
</dbReference>
<feature type="domain" description="TRAF-type" evidence="16">
    <location>
        <begin position="221"/>
        <end position="274"/>
    </location>
</feature>
<dbReference type="GO" id="GO:0006915">
    <property type="term" value="P:apoptotic process"/>
    <property type="evidence" value="ECO:0007669"/>
    <property type="project" value="UniProtKB-KW"/>
</dbReference>
<keyword evidence="4" id="KW-0053">Apoptosis</keyword>